<reference evidence="7" key="1">
    <citation type="submission" date="2022-09" db="EMBL/GenBank/DDBJ databases">
        <title>Tahibacter sp. nov., isolated from a fresh water.</title>
        <authorList>
            <person name="Baek J.H."/>
            <person name="Lee J.K."/>
            <person name="Kim J.M."/>
            <person name="Jeon C.O."/>
        </authorList>
    </citation>
    <scope>NUCLEOTIDE SEQUENCE</scope>
    <source>
        <strain evidence="7">W38</strain>
    </source>
</reference>
<evidence type="ECO:0000259" key="6">
    <source>
        <dbReference type="SMART" id="SM00977"/>
    </source>
</evidence>
<dbReference type="Pfam" id="PF11734">
    <property type="entry name" value="TilS_C"/>
    <property type="match status" value="1"/>
</dbReference>
<evidence type="ECO:0000256" key="1">
    <source>
        <dbReference type="ARBA" id="ARBA00022490"/>
    </source>
</evidence>
<keyword evidence="4" id="KW-0547">Nucleotide-binding</keyword>
<evidence type="ECO:0000256" key="4">
    <source>
        <dbReference type="ARBA" id="ARBA00022741"/>
    </source>
</evidence>
<gene>
    <name evidence="7" type="primary">tilS</name>
    <name evidence="7" type="ORF">N4264_09715</name>
</gene>
<dbReference type="Pfam" id="PF09179">
    <property type="entry name" value="TilS"/>
    <property type="match status" value="1"/>
</dbReference>
<dbReference type="Gene3D" id="1.20.59.20">
    <property type="match status" value="1"/>
</dbReference>
<accession>A0ABY6BLC6</accession>
<keyword evidence="5" id="KW-0067">ATP-binding</keyword>
<evidence type="ECO:0000313" key="8">
    <source>
        <dbReference type="Proteomes" id="UP001064632"/>
    </source>
</evidence>
<dbReference type="InterPro" id="IPR012094">
    <property type="entry name" value="tRNA_Ile_lys_synt"/>
</dbReference>
<dbReference type="SUPFAM" id="SSF82829">
    <property type="entry name" value="MesJ substrate recognition domain-like"/>
    <property type="match status" value="1"/>
</dbReference>
<dbReference type="PANTHER" id="PTHR43033:SF1">
    <property type="entry name" value="TRNA(ILE)-LYSIDINE SYNTHASE-RELATED"/>
    <property type="match status" value="1"/>
</dbReference>
<keyword evidence="2 7" id="KW-0436">Ligase</keyword>
<dbReference type="Gene3D" id="3.40.50.620">
    <property type="entry name" value="HUPs"/>
    <property type="match status" value="1"/>
</dbReference>
<evidence type="ECO:0000256" key="5">
    <source>
        <dbReference type="ARBA" id="ARBA00022840"/>
    </source>
</evidence>
<dbReference type="NCBIfam" id="TIGR02433">
    <property type="entry name" value="lysidine_TilS_C"/>
    <property type="match status" value="1"/>
</dbReference>
<dbReference type="InterPro" id="IPR014729">
    <property type="entry name" value="Rossmann-like_a/b/a_fold"/>
</dbReference>
<dbReference type="SUPFAM" id="SSF52402">
    <property type="entry name" value="Adenine nucleotide alpha hydrolases-like"/>
    <property type="match status" value="1"/>
</dbReference>
<keyword evidence="3" id="KW-0819">tRNA processing</keyword>
<dbReference type="SMART" id="SM00977">
    <property type="entry name" value="TilS_C"/>
    <property type="match status" value="1"/>
</dbReference>
<evidence type="ECO:0000256" key="2">
    <source>
        <dbReference type="ARBA" id="ARBA00022598"/>
    </source>
</evidence>
<dbReference type="InterPro" id="IPR015262">
    <property type="entry name" value="tRNA_Ile_lys_synt_subst-bd"/>
</dbReference>
<dbReference type="SUPFAM" id="SSF56037">
    <property type="entry name" value="PheT/TilS domain"/>
    <property type="match status" value="1"/>
</dbReference>
<organism evidence="7 8">
    <name type="scientific">Tahibacter amnicola</name>
    <dbReference type="NCBI Taxonomy" id="2976241"/>
    <lineage>
        <taxon>Bacteria</taxon>
        <taxon>Pseudomonadati</taxon>
        <taxon>Pseudomonadota</taxon>
        <taxon>Gammaproteobacteria</taxon>
        <taxon>Lysobacterales</taxon>
        <taxon>Rhodanobacteraceae</taxon>
        <taxon>Tahibacter</taxon>
    </lineage>
</organism>
<dbReference type="GO" id="GO:0032267">
    <property type="term" value="F:tRNA(Ile)-lysidine synthase activity"/>
    <property type="evidence" value="ECO:0007669"/>
    <property type="project" value="UniProtKB-EC"/>
</dbReference>
<proteinExistence type="predicted"/>
<keyword evidence="1" id="KW-0963">Cytoplasm</keyword>
<protein>
    <submittedName>
        <fullName evidence="7">tRNA lysidine(34) synthetase TilS</fullName>
        <ecNumber evidence="7">6.3.4.19</ecNumber>
    </submittedName>
</protein>
<name>A0ABY6BLC6_9GAMM</name>
<dbReference type="Proteomes" id="UP001064632">
    <property type="component" value="Chromosome"/>
</dbReference>
<dbReference type="PANTHER" id="PTHR43033">
    <property type="entry name" value="TRNA(ILE)-LYSIDINE SYNTHASE-RELATED"/>
    <property type="match status" value="1"/>
</dbReference>
<dbReference type="EC" id="6.3.4.19" evidence="7"/>
<sequence length="293" mass="33262">MLECPRDDLHRYAVQAGLTWIDDPSNAETRHARNFLRHAVLPLLRERWPQLDTAIGHSARWLGATAEFLDQEARRALAMIQGLDPATLQWQAWIGLPDALRGPVLREWLRGLALAPPEHFHIDQLHRQLTCSQETKLLQVSWHGAEVRRYRTLLYAMAPTPAPPPDWQFSWHGHPLELPPGSGTLALRDAKDGSVTLQEPLTVRLRNGGETIKPAGDRHTRELRDLWQGAGVPPWQRGRMPLVYRGNTLAAVGDLWQTDSFRDWLDAQGARLVWTLPPSHGDTFSIDRHLGLR</sequence>
<evidence type="ECO:0000313" key="7">
    <source>
        <dbReference type="EMBL" id="UXI70665.1"/>
    </source>
</evidence>
<dbReference type="InterPro" id="IPR012796">
    <property type="entry name" value="Lysidine-tRNA-synth_C"/>
</dbReference>
<feature type="domain" description="Lysidine-tRNA(Ile) synthetase C-terminal" evidence="6">
    <location>
        <begin position="201"/>
        <end position="274"/>
    </location>
</feature>
<evidence type="ECO:0000256" key="3">
    <source>
        <dbReference type="ARBA" id="ARBA00022694"/>
    </source>
</evidence>
<dbReference type="EMBL" id="CP104694">
    <property type="protein sequence ID" value="UXI70665.1"/>
    <property type="molecule type" value="Genomic_DNA"/>
</dbReference>
<keyword evidence="8" id="KW-1185">Reference proteome</keyword>